<dbReference type="InterPro" id="IPR006101">
    <property type="entry name" value="Glyco_hydro_2"/>
</dbReference>
<dbReference type="InterPro" id="IPR006103">
    <property type="entry name" value="Glyco_hydro_2_cat"/>
</dbReference>
<gene>
    <name evidence="13" type="ORF">FYC62_06390</name>
</gene>
<dbReference type="Gene3D" id="2.60.40.10">
    <property type="entry name" value="Immunoglobulins"/>
    <property type="match status" value="2"/>
</dbReference>
<dbReference type="InterPro" id="IPR017853">
    <property type="entry name" value="GH"/>
</dbReference>
<dbReference type="PANTHER" id="PTHR46323:SF2">
    <property type="entry name" value="BETA-GALACTOSIDASE"/>
    <property type="match status" value="1"/>
</dbReference>
<dbReference type="GO" id="GO:0009341">
    <property type="term" value="C:beta-galactosidase complex"/>
    <property type="evidence" value="ECO:0007669"/>
    <property type="project" value="InterPro"/>
</dbReference>
<evidence type="ECO:0000256" key="11">
    <source>
        <dbReference type="SAM" id="SignalP"/>
    </source>
</evidence>
<dbReference type="GO" id="GO:0030246">
    <property type="term" value="F:carbohydrate binding"/>
    <property type="evidence" value="ECO:0007669"/>
    <property type="project" value="InterPro"/>
</dbReference>
<keyword evidence="8 10" id="KW-0326">Glycosidase</keyword>
<dbReference type="InterPro" id="IPR006104">
    <property type="entry name" value="Glyco_hydro_2_N"/>
</dbReference>
<dbReference type="AlphaFoldDB" id="A0A5C0VFN8"/>
<sequence length="1108" mass="126519">MNYQKHIICRKLIKRVSLAFGLSAFAFYQAQAQTVDGLPATVPPVPGIFNAEPWEQPEITSINRDAARATAYSFASEADALEGKREKSRMLLLNGEWDFKFAFKPADAPQDFYKQRVKNWDKIEVPSNWELKGYDIPIYKSAVYPFRPIDPPRVPKDYNAVGSFQKTFTLPQNWQDMNITLHFGGVSSAFKVWLNGKFLGYAEDSCLPSEFNATPYLQSGENIISVQVIRWSDGAYLEDQDHWRMSGIQREVMLLAEPKIRIADFHYQVKLDKNYQDAKFSLRPRLDNFTGVAPDGYIVKAQLYNQQKQPVFSKPLERSAESIINESYPRLDNVKFGLLEAEVKNPLKWSDETPHLYTLVISLLDKNGKLLEAKSCKVGFRSVEFSKTNSKLLINGKETYLYGVNRHDHDPRRGKALTRDDIKRDVSQLKQFNFNAIRTSHYPNDPYFYELCDEYGILVMDEANYETHGLGGKLANDQAWVAAHLERVTRMAYRDKNHPSIIMWSLGNEAGRGPSTAAMAAWLHDFDITRPVHYEPAMGSHAEEGYIELGDPRYPKTNDHSHRLQNPVDQYYVDMVSRFYPGVYTPELLLNQQNGDKRPILFVEYSHSMGNSTGNMKEFWDIFRSQPRLIGGFIWDYKDQGLYKKDSTGLEFLAYGGDFGEKNHSGNFNLNGIVASDGRPKAAIYECKRIYQPVETALIDAEKGVLRIQNRHASKSLAGYNIHLIIREDGEIILNKPLPILNLEAGKETEISIAKYLPSFKAGSEYLADIHFTLAKDELWAKKGHEIASNQFALTGLAQHRKYKRNYANITVKESPHEFQLQGKTFTVKFNKANGALVSYVVAGKEQIFQPLLPDFTRPQTDNDRRGWKPTKKLKPWYDSEIKLASISLDQTLANNIKIKSSYTLIQDSARVNVLYSINGDGVIKVDYALEAHPALPNIPKIGMQTATARDYSQIKWYGRGELENYVDRRYGFDAAIYSQSLAQFMEPYVYPQENGNRTDVRWMFLNNNKGQGLMVVADSLLSMSAWPFTEKNISETKHWHKLKDAGFITLNIDLIQMGVGGNDTWSDVAQPLVQYQNKAKNYNYSFYLYPITALKEKEGALAKKLIF</sequence>
<comment type="subunit">
    <text evidence="4">Monomer.</text>
</comment>
<evidence type="ECO:0000256" key="7">
    <source>
        <dbReference type="ARBA" id="ARBA00022837"/>
    </source>
</evidence>
<dbReference type="InterPro" id="IPR023232">
    <property type="entry name" value="Glyco_hydro_2_AS"/>
</dbReference>
<evidence type="ECO:0000256" key="1">
    <source>
        <dbReference type="ARBA" id="ARBA00001412"/>
    </source>
</evidence>
<evidence type="ECO:0000313" key="13">
    <source>
        <dbReference type="EMBL" id="QEK51336.1"/>
    </source>
</evidence>
<dbReference type="Pfam" id="PF02929">
    <property type="entry name" value="Bgal_small_N"/>
    <property type="match status" value="1"/>
</dbReference>
<dbReference type="Pfam" id="PF16353">
    <property type="entry name" value="LacZ_4"/>
    <property type="match status" value="1"/>
</dbReference>
<protein>
    <recommendedName>
        <fullName evidence="5 10">Beta-galactosidase</fullName>
        <ecNumber evidence="5 10">3.2.1.23</ecNumber>
    </recommendedName>
    <alternativeName>
        <fullName evidence="9 10">Lactase</fullName>
    </alternativeName>
</protein>
<dbReference type="Pfam" id="PF02837">
    <property type="entry name" value="Glyco_hydro_2_N"/>
    <property type="match status" value="1"/>
</dbReference>
<dbReference type="InterPro" id="IPR023230">
    <property type="entry name" value="Glyco_hydro_2_CS"/>
</dbReference>
<feature type="chain" id="PRO_5023002139" description="Beta-galactosidase" evidence="11">
    <location>
        <begin position="33"/>
        <end position="1108"/>
    </location>
</feature>
<dbReference type="Pfam" id="PF02836">
    <property type="entry name" value="Glyco_hydro_2_C"/>
    <property type="match status" value="1"/>
</dbReference>
<dbReference type="InterPro" id="IPR014718">
    <property type="entry name" value="GH-type_carb-bd"/>
</dbReference>
<organism evidence="13 14">
    <name type="scientific">Pedobacter aquae</name>
    <dbReference type="NCBI Taxonomy" id="2605747"/>
    <lineage>
        <taxon>Bacteria</taxon>
        <taxon>Pseudomonadati</taxon>
        <taxon>Bacteroidota</taxon>
        <taxon>Sphingobacteriia</taxon>
        <taxon>Sphingobacteriales</taxon>
        <taxon>Sphingobacteriaceae</taxon>
        <taxon>Pedobacter</taxon>
    </lineage>
</organism>
<dbReference type="SUPFAM" id="SSF49303">
    <property type="entry name" value="beta-Galactosidase/glucuronidase domain"/>
    <property type="match status" value="2"/>
</dbReference>
<dbReference type="InterPro" id="IPR004199">
    <property type="entry name" value="B-gal_small/dom_5"/>
</dbReference>
<comment type="similarity">
    <text evidence="3 10">Belongs to the glycosyl hydrolase 2 family.</text>
</comment>
<dbReference type="InterPro" id="IPR032312">
    <property type="entry name" value="LacZ_4"/>
</dbReference>
<dbReference type="RefSeq" id="WP_149074352.1">
    <property type="nucleotide sequence ID" value="NZ_CP043329.1"/>
</dbReference>
<dbReference type="PROSITE" id="PS00719">
    <property type="entry name" value="GLYCOSYL_HYDROL_F2_1"/>
    <property type="match status" value="1"/>
</dbReference>
<evidence type="ECO:0000256" key="9">
    <source>
        <dbReference type="ARBA" id="ARBA00032230"/>
    </source>
</evidence>
<dbReference type="InterPro" id="IPR006102">
    <property type="entry name" value="Ig-like_GH2"/>
</dbReference>
<comment type="cofactor">
    <cofactor evidence="2">
        <name>Ca(2+)</name>
        <dbReference type="ChEBI" id="CHEBI:29108"/>
    </cofactor>
</comment>
<keyword evidence="7" id="KW-0106">Calcium</keyword>
<comment type="catalytic activity">
    <reaction evidence="1 10">
        <text>Hydrolysis of terminal non-reducing beta-D-galactose residues in beta-D-galactosides.</text>
        <dbReference type="EC" id="3.2.1.23"/>
    </reaction>
</comment>
<dbReference type="PRINTS" id="PR00132">
    <property type="entry name" value="GLHYDRLASE2"/>
</dbReference>
<dbReference type="SMART" id="SM01038">
    <property type="entry name" value="Bgal_small_N"/>
    <property type="match status" value="1"/>
</dbReference>
<dbReference type="Gene3D" id="3.20.20.80">
    <property type="entry name" value="Glycosidases"/>
    <property type="match status" value="1"/>
</dbReference>
<dbReference type="PANTHER" id="PTHR46323">
    <property type="entry name" value="BETA-GALACTOSIDASE"/>
    <property type="match status" value="1"/>
</dbReference>
<dbReference type="Gene3D" id="2.60.120.260">
    <property type="entry name" value="Galactose-binding domain-like"/>
    <property type="match status" value="1"/>
</dbReference>
<dbReference type="Gene3D" id="2.70.98.10">
    <property type="match status" value="1"/>
</dbReference>
<dbReference type="PROSITE" id="PS00608">
    <property type="entry name" value="GLYCOSYL_HYDROL_F2_2"/>
    <property type="match status" value="1"/>
</dbReference>
<dbReference type="Pfam" id="PF00703">
    <property type="entry name" value="Glyco_hydro_2"/>
    <property type="match status" value="1"/>
</dbReference>
<dbReference type="GO" id="GO:0005990">
    <property type="term" value="P:lactose catabolic process"/>
    <property type="evidence" value="ECO:0007669"/>
    <property type="project" value="TreeGrafter"/>
</dbReference>
<dbReference type="SUPFAM" id="SSF74650">
    <property type="entry name" value="Galactose mutarotase-like"/>
    <property type="match status" value="1"/>
</dbReference>
<keyword evidence="11" id="KW-0732">Signal</keyword>
<dbReference type="InterPro" id="IPR011013">
    <property type="entry name" value="Gal_mutarotase_sf_dom"/>
</dbReference>
<keyword evidence="6 10" id="KW-0378">Hydrolase</keyword>
<dbReference type="EC" id="3.2.1.23" evidence="5 10"/>
<dbReference type="EMBL" id="CP043329">
    <property type="protein sequence ID" value="QEK51336.1"/>
    <property type="molecule type" value="Genomic_DNA"/>
</dbReference>
<evidence type="ECO:0000256" key="5">
    <source>
        <dbReference type="ARBA" id="ARBA00012756"/>
    </source>
</evidence>
<evidence type="ECO:0000259" key="12">
    <source>
        <dbReference type="SMART" id="SM01038"/>
    </source>
</evidence>
<dbReference type="GO" id="GO:0004565">
    <property type="term" value="F:beta-galactosidase activity"/>
    <property type="evidence" value="ECO:0007669"/>
    <property type="project" value="UniProtKB-EC"/>
</dbReference>
<dbReference type="InterPro" id="IPR013783">
    <property type="entry name" value="Ig-like_fold"/>
</dbReference>
<accession>A0A5C0VFN8</accession>
<dbReference type="InterPro" id="IPR050347">
    <property type="entry name" value="Bact_Beta-galactosidase"/>
</dbReference>
<feature type="signal peptide" evidence="11">
    <location>
        <begin position="1"/>
        <end position="32"/>
    </location>
</feature>
<dbReference type="Proteomes" id="UP000323653">
    <property type="component" value="Chromosome"/>
</dbReference>
<dbReference type="InterPro" id="IPR008979">
    <property type="entry name" value="Galactose-bd-like_sf"/>
</dbReference>
<dbReference type="InterPro" id="IPR036156">
    <property type="entry name" value="Beta-gal/glucu_dom_sf"/>
</dbReference>
<reference evidence="13 14" key="1">
    <citation type="submission" date="2019-08" db="EMBL/GenBank/DDBJ databases">
        <title>Pedobacter sp. nov., isolated from Han river, South Korea.</title>
        <authorList>
            <person name="Lee D.-H."/>
            <person name="Kim Y.-S."/>
            <person name="Hwang E.-M."/>
            <person name="Le Tran T.C."/>
            <person name="Cha C.-J."/>
        </authorList>
    </citation>
    <scope>NUCLEOTIDE SEQUENCE [LARGE SCALE GENOMIC DNA]</scope>
    <source>
        <strain evidence="13 14">CJ43</strain>
    </source>
</reference>
<dbReference type="KEGG" id="pej:FYC62_06390"/>
<evidence type="ECO:0000256" key="6">
    <source>
        <dbReference type="ARBA" id="ARBA00022801"/>
    </source>
</evidence>
<keyword evidence="14" id="KW-1185">Reference proteome</keyword>
<evidence type="ECO:0000313" key="14">
    <source>
        <dbReference type="Proteomes" id="UP000323653"/>
    </source>
</evidence>
<evidence type="ECO:0000256" key="2">
    <source>
        <dbReference type="ARBA" id="ARBA00001913"/>
    </source>
</evidence>
<proteinExistence type="inferred from homology"/>
<evidence type="ECO:0000256" key="4">
    <source>
        <dbReference type="ARBA" id="ARBA00011245"/>
    </source>
</evidence>
<name>A0A5C0VFN8_9SPHI</name>
<dbReference type="SUPFAM" id="SSF49785">
    <property type="entry name" value="Galactose-binding domain-like"/>
    <property type="match status" value="1"/>
</dbReference>
<feature type="domain" description="Beta galactosidase small chain/" evidence="12">
    <location>
        <begin position="820"/>
        <end position="1090"/>
    </location>
</feature>
<evidence type="ECO:0000256" key="8">
    <source>
        <dbReference type="ARBA" id="ARBA00023295"/>
    </source>
</evidence>
<evidence type="ECO:0000256" key="3">
    <source>
        <dbReference type="ARBA" id="ARBA00007401"/>
    </source>
</evidence>
<evidence type="ECO:0000256" key="10">
    <source>
        <dbReference type="RuleBase" id="RU361154"/>
    </source>
</evidence>
<dbReference type="SUPFAM" id="SSF51445">
    <property type="entry name" value="(Trans)glycosidases"/>
    <property type="match status" value="1"/>
</dbReference>